<proteinExistence type="predicted"/>
<dbReference type="Proteomes" id="UP000315471">
    <property type="component" value="Unassembled WGS sequence"/>
</dbReference>
<name>A0A5C6E449_9BACT</name>
<sequence>MTLSSNRSHFRRSELAWPGRLVVFLATVLTVIVCSGPSSAQETSAQETSAQETLSIPLSAPIGLGLIDDPSFEAPAFQDPAFQNPLTDESTYLQQSQIGVTSHDSAHEYFNHGCPAQTTPWEWSLLPNGLLWHSYLAGLHEPRISTVFLGDDDENGYWDATLGGRIGLLRYGTPQSVGGQGWQWDVEGGVITRLNILESEDVDSMDYRFGTILTTRQGQWGAKLGYFHISSHVGDEYVVRNPSYERINYVTESLVGGLSYYPNPLWRFYGEMAIAVKRSGGAEPLQFQTGLEYIAQPRTRTSGSPFTAMNIDLREAVDFDPSVSIQTGWQWQGTYSERRFRTGLQYFHGPSSQFQFFRHVEHHLGFGVWYDY</sequence>
<reference evidence="1 2" key="1">
    <citation type="submission" date="2019-02" db="EMBL/GenBank/DDBJ databases">
        <title>Deep-cultivation of Planctomycetes and their phenomic and genomic characterization uncovers novel biology.</title>
        <authorList>
            <person name="Wiegand S."/>
            <person name="Jogler M."/>
            <person name="Boedeker C."/>
            <person name="Pinto D."/>
            <person name="Vollmers J."/>
            <person name="Rivas-Marin E."/>
            <person name="Kohn T."/>
            <person name="Peeters S.H."/>
            <person name="Heuer A."/>
            <person name="Rast P."/>
            <person name="Oberbeckmann S."/>
            <person name="Bunk B."/>
            <person name="Jeske O."/>
            <person name="Meyerdierks A."/>
            <person name="Storesund J.E."/>
            <person name="Kallscheuer N."/>
            <person name="Luecker S."/>
            <person name="Lage O.M."/>
            <person name="Pohl T."/>
            <person name="Merkel B.J."/>
            <person name="Hornburger P."/>
            <person name="Mueller R.-W."/>
            <person name="Bruemmer F."/>
            <person name="Labrenz M."/>
            <person name="Spormann A.M."/>
            <person name="Op Den Camp H."/>
            <person name="Overmann J."/>
            <person name="Amann R."/>
            <person name="Jetten M.S.M."/>
            <person name="Mascher T."/>
            <person name="Medema M.H."/>
            <person name="Devos D.P."/>
            <person name="Kaster A.-K."/>
            <person name="Ovreas L."/>
            <person name="Rohde M."/>
            <person name="Galperin M.Y."/>
            <person name="Jogler C."/>
        </authorList>
    </citation>
    <scope>NUCLEOTIDE SEQUENCE [LARGE SCALE GENOMIC DNA]</scope>
    <source>
        <strain evidence="1 2">Q31b</strain>
    </source>
</reference>
<dbReference type="Pfam" id="PF06727">
    <property type="entry name" value="DUF1207"/>
    <property type="match status" value="1"/>
</dbReference>
<comment type="caution">
    <text evidence="1">The sequence shown here is derived from an EMBL/GenBank/DDBJ whole genome shotgun (WGS) entry which is preliminary data.</text>
</comment>
<organism evidence="1 2">
    <name type="scientific">Novipirellula aureliae</name>
    <dbReference type="NCBI Taxonomy" id="2527966"/>
    <lineage>
        <taxon>Bacteria</taxon>
        <taxon>Pseudomonadati</taxon>
        <taxon>Planctomycetota</taxon>
        <taxon>Planctomycetia</taxon>
        <taxon>Pirellulales</taxon>
        <taxon>Pirellulaceae</taxon>
        <taxon>Novipirellula</taxon>
    </lineage>
</organism>
<dbReference type="OrthoDB" id="238106at2"/>
<dbReference type="InterPro" id="IPR009599">
    <property type="entry name" value="DUF1207"/>
</dbReference>
<gene>
    <name evidence="1" type="ORF">Q31b_23020</name>
</gene>
<accession>A0A5C6E449</accession>
<evidence type="ECO:0008006" key="3">
    <source>
        <dbReference type="Google" id="ProtNLM"/>
    </source>
</evidence>
<keyword evidence="2" id="KW-1185">Reference proteome</keyword>
<evidence type="ECO:0000313" key="2">
    <source>
        <dbReference type="Proteomes" id="UP000315471"/>
    </source>
</evidence>
<dbReference type="AlphaFoldDB" id="A0A5C6E449"/>
<evidence type="ECO:0000313" key="1">
    <source>
        <dbReference type="EMBL" id="TWU43264.1"/>
    </source>
</evidence>
<dbReference type="EMBL" id="SJPY01000003">
    <property type="protein sequence ID" value="TWU43264.1"/>
    <property type="molecule type" value="Genomic_DNA"/>
</dbReference>
<dbReference type="RefSeq" id="WP_146599724.1">
    <property type="nucleotide sequence ID" value="NZ_SJPY01000003.1"/>
</dbReference>
<protein>
    <recommendedName>
        <fullName evidence="3">DUF1207 domain-containing protein</fullName>
    </recommendedName>
</protein>